<dbReference type="Proteomes" id="UP001217918">
    <property type="component" value="Unassembled WGS sequence"/>
</dbReference>
<keyword evidence="4" id="KW-1185">Reference proteome</keyword>
<proteinExistence type="inferred from homology"/>
<dbReference type="Gene3D" id="3.40.50.720">
    <property type="entry name" value="NAD(P)-binding Rossmann-like Domain"/>
    <property type="match status" value="1"/>
</dbReference>
<protein>
    <submittedName>
        <fullName evidence="3">Uncharacterized protein</fullName>
    </submittedName>
</protein>
<accession>A0AAD9IDA8</accession>
<reference evidence="3" key="1">
    <citation type="journal article" date="2023" name="Mol. Plant Microbe Interact.">
        <title>Elucidating the Obligate Nature and Biological Capacity of an Invasive Fungal Corn Pathogen.</title>
        <authorList>
            <person name="MacCready J.S."/>
            <person name="Roggenkamp E.M."/>
            <person name="Gdanetz K."/>
            <person name="Chilvers M.I."/>
        </authorList>
    </citation>
    <scope>NUCLEOTIDE SEQUENCE</scope>
    <source>
        <strain evidence="3">PM02</strain>
    </source>
</reference>
<evidence type="ECO:0000256" key="2">
    <source>
        <dbReference type="ARBA" id="ARBA00023002"/>
    </source>
</evidence>
<dbReference type="PANTHER" id="PTHR43180">
    <property type="entry name" value="3-OXOACYL-(ACYL-CARRIER-PROTEIN) REDUCTASE (AFU_ORTHOLOGUE AFUA_6G11210)"/>
    <property type="match status" value="1"/>
</dbReference>
<evidence type="ECO:0000313" key="3">
    <source>
        <dbReference type="EMBL" id="KAK2075328.1"/>
    </source>
</evidence>
<sequence length="342" mass="35771">MFVPSALGESPTATVKPSGPIDLAAPYGCESLPYKTVLVTGGASGAAATVVAALAWNWVRHGCQVVIGHEDEDAGCALVCDIRAAVGNAECCTYCHCDLTDEDSQVAMFSFAEDYMGTCGIDAVVIGPSVLDSKAIILPDDHDDDKAASLDLHDRELLGLVTTAHLALAWLSRNGDAERPPRPDGRAHRPRDRHILLLGSLPGLHARTGRPLRTAAEPALKALFRSLSGGAGAGRGVRTTMLAPYLDRPSPCGSGAAERPEPPRTDVADVAEAATRLMADESIVARGLMVGPAPAPALWDFDAGAYERVEALVYARVAASRTVEQTRVLAQGVAALLLAPGR</sequence>
<comment type="similarity">
    <text evidence="1">Belongs to the short-chain dehydrogenases/reductases (SDR) family.</text>
</comment>
<gene>
    <name evidence="3" type="ORF">P8C59_009462</name>
</gene>
<comment type="caution">
    <text evidence="3">The sequence shown here is derived from an EMBL/GenBank/DDBJ whole genome shotgun (WGS) entry which is preliminary data.</text>
</comment>
<name>A0AAD9IDA8_9PEZI</name>
<dbReference type="EMBL" id="JAQQPM010000009">
    <property type="protein sequence ID" value="KAK2075328.1"/>
    <property type="molecule type" value="Genomic_DNA"/>
</dbReference>
<dbReference type="InterPro" id="IPR036291">
    <property type="entry name" value="NAD(P)-bd_dom_sf"/>
</dbReference>
<dbReference type="SUPFAM" id="SSF51735">
    <property type="entry name" value="NAD(P)-binding Rossmann-fold domains"/>
    <property type="match status" value="1"/>
</dbReference>
<dbReference type="AlphaFoldDB" id="A0AAD9IDA8"/>
<evidence type="ECO:0000256" key="1">
    <source>
        <dbReference type="ARBA" id="ARBA00006484"/>
    </source>
</evidence>
<dbReference type="GO" id="GO:0016491">
    <property type="term" value="F:oxidoreductase activity"/>
    <property type="evidence" value="ECO:0007669"/>
    <property type="project" value="UniProtKB-KW"/>
</dbReference>
<dbReference type="PANTHER" id="PTHR43180:SF16">
    <property type="entry name" value="BACILYSIN BIOSYNTHESIS OXIDOREDUCTASE BACC"/>
    <property type="match status" value="1"/>
</dbReference>
<organism evidence="3 4">
    <name type="scientific">Phyllachora maydis</name>
    <dbReference type="NCBI Taxonomy" id="1825666"/>
    <lineage>
        <taxon>Eukaryota</taxon>
        <taxon>Fungi</taxon>
        <taxon>Dikarya</taxon>
        <taxon>Ascomycota</taxon>
        <taxon>Pezizomycotina</taxon>
        <taxon>Sordariomycetes</taxon>
        <taxon>Sordariomycetidae</taxon>
        <taxon>Phyllachorales</taxon>
        <taxon>Phyllachoraceae</taxon>
        <taxon>Phyllachora</taxon>
    </lineage>
</organism>
<keyword evidence="2" id="KW-0560">Oxidoreductase</keyword>
<evidence type="ECO:0000313" key="4">
    <source>
        <dbReference type="Proteomes" id="UP001217918"/>
    </source>
</evidence>